<name>A0AAQ3M045_9PEZI</name>
<protein>
    <recommendedName>
        <fullName evidence="5">Fibroin-3 related protein</fullName>
    </recommendedName>
</protein>
<dbReference type="GO" id="GO:0005886">
    <property type="term" value="C:plasma membrane"/>
    <property type="evidence" value="ECO:0007669"/>
    <property type="project" value="TreeGrafter"/>
</dbReference>
<feature type="region of interest" description="Disordered" evidence="1">
    <location>
        <begin position="210"/>
        <end position="476"/>
    </location>
</feature>
<keyword evidence="2" id="KW-1133">Transmembrane helix</keyword>
<feature type="region of interest" description="Disordered" evidence="1">
    <location>
        <begin position="116"/>
        <end position="157"/>
    </location>
</feature>
<dbReference type="EMBL" id="CP138580">
    <property type="protein sequence ID" value="WPG97562.1"/>
    <property type="molecule type" value="Genomic_DNA"/>
</dbReference>
<feature type="compositionally biased region" description="Low complexity" evidence="1">
    <location>
        <begin position="282"/>
        <end position="314"/>
    </location>
</feature>
<evidence type="ECO:0000313" key="3">
    <source>
        <dbReference type="EMBL" id="WPG97562.1"/>
    </source>
</evidence>
<dbReference type="AlphaFoldDB" id="A0AAQ3M045"/>
<evidence type="ECO:0000256" key="1">
    <source>
        <dbReference type="SAM" id="MobiDB-lite"/>
    </source>
</evidence>
<dbReference type="GO" id="GO:0005935">
    <property type="term" value="C:cellular bud neck"/>
    <property type="evidence" value="ECO:0007669"/>
    <property type="project" value="TreeGrafter"/>
</dbReference>
<dbReference type="PANTHER" id="PTHR40018">
    <property type="entry name" value="[PSI+] INDUCTION PROTEIN 2"/>
    <property type="match status" value="1"/>
</dbReference>
<proteinExistence type="predicted"/>
<reference evidence="3 4" key="1">
    <citation type="submission" date="2023-11" db="EMBL/GenBank/DDBJ databases">
        <title>An acidophilic fungus is an integral part of prey digestion in a carnivorous sundew plant.</title>
        <authorList>
            <person name="Tsai I.J."/>
        </authorList>
    </citation>
    <scope>NUCLEOTIDE SEQUENCE [LARGE SCALE GENOMIC DNA]</scope>
    <source>
        <strain evidence="3">169a</strain>
    </source>
</reference>
<dbReference type="Proteomes" id="UP001303373">
    <property type="component" value="Chromosome 1"/>
</dbReference>
<feature type="compositionally biased region" description="Low complexity" evidence="1">
    <location>
        <begin position="394"/>
        <end position="404"/>
    </location>
</feature>
<feature type="compositionally biased region" description="Polar residues" evidence="1">
    <location>
        <begin position="87"/>
        <end position="103"/>
    </location>
</feature>
<evidence type="ECO:0008006" key="5">
    <source>
        <dbReference type="Google" id="ProtNLM"/>
    </source>
</evidence>
<accession>A0AAQ3M045</accession>
<gene>
    <name evidence="3" type="ORF">R9X50_00033900</name>
</gene>
<feature type="region of interest" description="Disordered" evidence="1">
    <location>
        <begin position="84"/>
        <end position="103"/>
    </location>
</feature>
<evidence type="ECO:0000256" key="2">
    <source>
        <dbReference type="SAM" id="Phobius"/>
    </source>
</evidence>
<feature type="transmembrane region" description="Helical" evidence="2">
    <location>
        <begin position="35"/>
        <end position="56"/>
    </location>
</feature>
<dbReference type="InterPro" id="IPR037504">
    <property type="entry name" value="PSI_induc_2"/>
</dbReference>
<feature type="compositionally biased region" description="Low complexity" evidence="1">
    <location>
        <begin position="259"/>
        <end position="275"/>
    </location>
</feature>
<keyword evidence="2" id="KW-0472">Membrane</keyword>
<dbReference type="PANTHER" id="PTHR40018:SF1">
    <property type="entry name" value="[PSI+] INDUCTION PROTEIN 2"/>
    <property type="match status" value="1"/>
</dbReference>
<keyword evidence="4" id="KW-1185">Reference proteome</keyword>
<keyword evidence="2" id="KW-0812">Transmembrane</keyword>
<feature type="compositionally biased region" description="Polar residues" evidence="1">
    <location>
        <begin position="315"/>
        <end position="349"/>
    </location>
</feature>
<sequence length="476" mass="51781">MSALLWGRDIVGEANDVKTTFSSWDSCMSKSYCKWPVIAVIIVVSLIVFSIVWSIARCLCCGLECCCGCLACCNACCPSPRRKRNEGYQQAPPSRTGDQPSNYWAQYATHPKPVYGSDGPAGAASGGYRGPSTATFDVPTRKGPGYNEDALPAMPSWNNATSKHVMEEVELEEQPPAHQKESLLAKPDTGNGGYAGSQQGSSEHVGAIRANSPYHDTNSPQPTRPDYQQQRSDFGRGQQLSPTNGQPQGRYGQNMQSRAYGQQPPGAAGYGQLQQRSPTYDQRQQQSPYGQRQQPSPLQGPPQQQSPSFDQRSPTYGQPHQSSPVYGRLPQNQSFNQAQERSTYDQHPQLSPVHGQAQAPSFPDESHYQPNQGVRDNYNQHEQHDASPLPPAGSTVYSPTYSSNSPPPPSATYQSVQPFAPHQPHDDAPWPSNQTAYAPSVAPSYHTNAPDVTSPVSTSPPPQLMPGGMQRRPVGS</sequence>
<evidence type="ECO:0000313" key="4">
    <source>
        <dbReference type="Proteomes" id="UP001303373"/>
    </source>
</evidence>
<organism evidence="3 4">
    <name type="scientific">Acrodontium crateriforme</name>
    <dbReference type="NCBI Taxonomy" id="150365"/>
    <lineage>
        <taxon>Eukaryota</taxon>
        <taxon>Fungi</taxon>
        <taxon>Dikarya</taxon>
        <taxon>Ascomycota</taxon>
        <taxon>Pezizomycotina</taxon>
        <taxon>Dothideomycetes</taxon>
        <taxon>Dothideomycetidae</taxon>
        <taxon>Mycosphaerellales</taxon>
        <taxon>Teratosphaeriaceae</taxon>
        <taxon>Acrodontium</taxon>
    </lineage>
</organism>
<feature type="compositionally biased region" description="Polar residues" evidence="1">
    <location>
        <begin position="214"/>
        <end position="257"/>
    </location>
</feature>